<organism evidence="2 3">
    <name type="scientific">Rhizobium rhizogenes (strain K84 / ATCC BAA-868)</name>
    <name type="common">Agrobacterium radiobacter</name>
    <dbReference type="NCBI Taxonomy" id="311403"/>
    <lineage>
        <taxon>Bacteria</taxon>
        <taxon>Pseudomonadati</taxon>
        <taxon>Pseudomonadota</taxon>
        <taxon>Alphaproteobacteria</taxon>
        <taxon>Hyphomicrobiales</taxon>
        <taxon>Rhizobiaceae</taxon>
        <taxon>Rhizobium/Agrobacterium group</taxon>
        <taxon>Rhizobium</taxon>
    </lineage>
</organism>
<name>B9JQ69_RHIR8</name>
<accession>B9JQ69</accession>
<protein>
    <submittedName>
        <fullName evidence="2">GCN5-family N-acetyltransferase</fullName>
    </submittedName>
</protein>
<reference evidence="2 3" key="1">
    <citation type="journal article" date="2009" name="J. Bacteriol.">
        <title>Genome sequences of three Agrobacterium biovars help elucidate the evolution of multichromosome genomes in bacteria.</title>
        <authorList>
            <person name="Slater S.C."/>
            <person name="Goldman B.S."/>
            <person name="Goodner B."/>
            <person name="Setubal J.C."/>
            <person name="Farrand S.K."/>
            <person name="Nester E.W."/>
            <person name="Burr T.J."/>
            <person name="Banta L."/>
            <person name="Dickerman A.W."/>
            <person name="Paulsen I."/>
            <person name="Otten L."/>
            <person name="Suen G."/>
            <person name="Welch R."/>
            <person name="Almeida N.F."/>
            <person name="Arnold F."/>
            <person name="Burton O.T."/>
            <person name="Du Z."/>
            <person name="Ewing A."/>
            <person name="Godsy E."/>
            <person name="Heisel S."/>
            <person name="Houmiel K.L."/>
            <person name="Jhaveri J."/>
            <person name="Lu J."/>
            <person name="Miller N.M."/>
            <person name="Norton S."/>
            <person name="Chen Q."/>
            <person name="Phoolcharoen W."/>
            <person name="Ohlin V."/>
            <person name="Ondrusek D."/>
            <person name="Pride N."/>
            <person name="Stricklin S.L."/>
            <person name="Sun J."/>
            <person name="Wheeler C."/>
            <person name="Wilson L."/>
            <person name="Zhu H."/>
            <person name="Wood D.W."/>
        </authorList>
    </citation>
    <scope>NUCLEOTIDE SEQUENCE [LARGE SCALE GENOMIC DNA]</scope>
    <source>
        <strain evidence="3">K84 / ATCC BAA-868</strain>
        <plasmid evidence="2 3">pAtK84c</plasmid>
    </source>
</reference>
<gene>
    <name evidence="2" type="ordered locus">Arad_12276</name>
</gene>
<dbReference type="Gene3D" id="3.40.630.30">
    <property type="match status" value="1"/>
</dbReference>
<keyword evidence="2" id="KW-0614">Plasmid</keyword>
<evidence type="ECO:0000313" key="2">
    <source>
        <dbReference type="EMBL" id="ACM31288.1"/>
    </source>
</evidence>
<dbReference type="AlphaFoldDB" id="B9JQ69"/>
<evidence type="ECO:0000259" key="1">
    <source>
        <dbReference type="Pfam" id="PF13302"/>
    </source>
</evidence>
<dbReference type="EMBL" id="CP000631">
    <property type="protein sequence ID" value="ACM31288.1"/>
    <property type="molecule type" value="Genomic_DNA"/>
</dbReference>
<dbReference type="GO" id="GO:0016747">
    <property type="term" value="F:acyltransferase activity, transferring groups other than amino-acyl groups"/>
    <property type="evidence" value="ECO:0007669"/>
    <property type="project" value="InterPro"/>
</dbReference>
<dbReference type="Proteomes" id="UP000001600">
    <property type="component" value="Plasmid pAtK84c"/>
</dbReference>
<dbReference type="KEGG" id="ara:Arad_12276"/>
<dbReference type="Pfam" id="PF13302">
    <property type="entry name" value="Acetyltransf_3"/>
    <property type="match status" value="1"/>
</dbReference>
<proteinExistence type="predicted"/>
<feature type="domain" description="N-acetyltransferase" evidence="1">
    <location>
        <begin position="34"/>
        <end position="172"/>
    </location>
</feature>
<dbReference type="InterPro" id="IPR016181">
    <property type="entry name" value="Acyl_CoA_acyltransferase"/>
</dbReference>
<dbReference type="SUPFAM" id="SSF55729">
    <property type="entry name" value="Acyl-CoA N-acyltransferases (Nat)"/>
    <property type="match status" value="1"/>
</dbReference>
<dbReference type="InterPro" id="IPR051531">
    <property type="entry name" value="N-acetyltransferase"/>
</dbReference>
<dbReference type="PANTHER" id="PTHR43792">
    <property type="entry name" value="GNAT FAMILY, PUTATIVE (AFU_ORTHOLOGUE AFUA_3G00765)-RELATED-RELATED"/>
    <property type="match status" value="1"/>
</dbReference>
<dbReference type="HOGENOM" id="CLU_013985_3_6_5"/>
<geneLocation type="plasmid" evidence="2 3">
    <name>pAtK84c</name>
</geneLocation>
<evidence type="ECO:0000313" key="3">
    <source>
        <dbReference type="Proteomes" id="UP000001600"/>
    </source>
</evidence>
<keyword evidence="2" id="KW-0808">Transferase</keyword>
<sequence>MALRRIKLSCQSFQRFGALFEMPKSPPIEFSTDRLLLRAARAEHAAGVFMEYTGNSKASRFLTRGPHPAQSRTEAVINAWGESNWTNSDRFVWSIIDRSSHRPIGLFLMFMEGDSAEIHYGLGPAFWGKGLATEAGLAVMRWVSEQSHLSSVHTTCAVAHDASRRVLEKIGLLRDQFVPEALLMKATDAKLDGWSYVWRRTD</sequence>
<dbReference type="InterPro" id="IPR000182">
    <property type="entry name" value="GNAT_dom"/>
</dbReference>